<dbReference type="Proteomes" id="UP000799772">
    <property type="component" value="Unassembled WGS sequence"/>
</dbReference>
<name>A0A9P4I6W6_9PEZI</name>
<proteinExistence type="predicted"/>
<organism evidence="1 2">
    <name type="scientific">Rhizodiscina lignyota</name>
    <dbReference type="NCBI Taxonomy" id="1504668"/>
    <lineage>
        <taxon>Eukaryota</taxon>
        <taxon>Fungi</taxon>
        <taxon>Dikarya</taxon>
        <taxon>Ascomycota</taxon>
        <taxon>Pezizomycotina</taxon>
        <taxon>Dothideomycetes</taxon>
        <taxon>Pleosporomycetidae</taxon>
        <taxon>Aulographales</taxon>
        <taxon>Rhizodiscinaceae</taxon>
        <taxon>Rhizodiscina</taxon>
    </lineage>
</organism>
<reference evidence="1" key="1">
    <citation type="journal article" date="2020" name="Stud. Mycol.">
        <title>101 Dothideomycetes genomes: a test case for predicting lifestyles and emergence of pathogens.</title>
        <authorList>
            <person name="Haridas S."/>
            <person name="Albert R."/>
            <person name="Binder M."/>
            <person name="Bloem J."/>
            <person name="Labutti K."/>
            <person name="Salamov A."/>
            <person name="Andreopoulos B."/>
            <person name="Baker S."/>
            <person name="Barry K."/>
            <person name="Bills G."/>
            <person name="Bluhm B."/>
            <person name="Cannon C."/>
            <person name="Castanera R."/>
            <person name="Culley D."/>
            <person name="Daum C."/>
            <person name="Ezra D."/>
            <person name="Gonzalez J."/>
            <person name="Henrissat B."/>
            <person name="Kuo A."/>
            <person name="Liang C."/>
            <person name="Lipzen A."/>
            <person name="Lutzoni F."/>
            <person name="Magnuson J."/>
            <person name="Mondo S."/>
            <person name="Nolan M."/>
            <person name="Ohm R."/>
            <person name="Pangilinan J."/>
            <person name="Park H.-J."/>
            <person name="Ramirez L."/>
            <person name="Alfaro M."/>
            <person name="Sun H."/>
            <person name="Tritt A."/>
            <person name="Yoshinaga Y."/>
            <person name="Zwiers L.-H."/>
            <person name="Turgeon B."/>
            <person name="Goodwin S."/>
            <person name="Spatafora J."/>
            <person name="Crous P."/>
            <person name="Grigoriev I."/>
        </authorList>
    </citation>
    <scope>NUCLEOTIDE SEQUENCE</scope>
    <source>
        <strain evidence="1">CBS 133067</strain>
    </source>
</reference>
<dbReference type="OrthoDB" id="4725912at2759"/>
<evidence type="ECO:0000313" key="2">
    <source>
        <dbReference type="Proteomes" id="UP000799772"/>
    </source>
</evidence>
<comment type="caution">
    <text evidence="1">The sequence shown here is derived from an EMBL/GenBank/DDBJ whole genome shotgun (WGS) entry which is preliminary data.</text>
</comment>
<accession>A0A9P4I6W6</accession>
<keyword evidence="2" id="KW-1185">Reference proteome</keyword>
<gene>
    <name evidence="1" type="ORF">NA57DRAFT_79028</name>
</gene>
<sequence>MTDSVSRLFSKLSSKEDHSAHASYVLTLRPSPNIPDLTLIQPPGYPPEAPPLCSVISSKKKKNVEIFRGTPDPSRVFGDARFHSFSSSIQMTLRGQPIKMKMSSMSSSFNFECHPMGKLKWAASQMSGSESLALHDHSGNKLARLKSAKSSGTGEKQLEILVPCDDFFIDLVLLSGMVAMTLTKTNEDSVMEVVQQLAGGGC</sequence>
<dbReference type="AlphaFoldDB" id="A0A9P4I6W6"/>
<evidence type="ECO:0000313" key="1">
    <source>
        <dbReference type="EMBL" id="KAF2096261.1"/>
    </source>
</evidence>
<dbReference type="EMBL" id="ML978130">
    <property type="protein sequence ID" value="KAF2096261.1"/>
    <property type="molecule type" value="Genomic_DNA"/>
</dbReference>
<protein>
    <submittedName>
        <fullName evidence="1">Uncharacterized protein</fullName>
    </submittedName>
</protein>